<dbReference type="PROSITE" id="PS50943">
    <property type="entry name" value="HTH_CROC1"/>
    <property type="match status" value="1"/>
</dbReference>
<dbReference type="EMBL" id="JBEWZH010000004">
    <property type="protein sequence ID" value="MFL0161965.1"/>
    <property type="molecule type" value="Genomic_DNA"/>
</dbReference>
<feature type="domain" description="HTH cro/C1-type" evidence="2">
    <location>
        <begin position="19"/>
        <end position="73"/>
    </location>
</feature>
<dbReference type="InterPro" id="IPR001387">
    <property type="entry name" value="Cro/C1-type_HTH"/>
</dbReference>
<dbReference type="NCBIfam" id="TIGR02607">
    <property type="entry name" value="antidote_HigA"/>
    <property type="match status" value="1"/>
</dbReference>
<evidence type="ECO:0000313" key="4">
    <source>
        <dbReference type="Proteomes" id="UP001623558"/>
    </source>
</evidence>
<dbReference type="PANTHER" id="PTHR43236">
    <property type="entry name" value="ANTITOXIN HIGA1"/>
    <property type="match status" value="1"/>
</dbReference>
<dbReference type="InterPro" id="IPR010982">
    <property type="entry name" value="Lambda_DNA-bd_dom_sf"/>
</dbReference>
<keyword evidence="4" id="KW-1185">Reference proteome</keyword>
<proteinExistence type="inferred from homology"/>
<gene>
    <name evidence="3" type="ORF">U0R11_06145</name>
</gene>
<protein>
    <submittedName>
        <fullName evidence="3">HigA family addiction module antitoxin</fullName>
    </submittedName>
</protein>
<dbReference type="InterPro" id="IPR010359">
    <property type="entry name" value="IrrE_HExxH"/>
</dbReference>
<organism evidence="3 4">
    <name type="scientific">Aquirufa salirivi</name>
    <dbReference type="NCBI Taxonomy" id="3104729"/>
    <lineage>
        <taxon>Bacteria</taxon>
        <taxon>Pseudomonadati</taxon>
        <taxon>Bacteroidota</taxon>
        <taxon>Cytophagia</taxon>
        <taxon>Cytophagales</taxon>
        <taxon>Flectobacillaceae</taxon>
        <taxon>Aquirufa</taxon>
    </lineage>
</organism>
<dbReference type="SMART" id="SM00530">
    <property type="entry name" value="HTH_XRE"/>
    <property type="match status" value="1"/>
</dbReference>
<dbReference type="SUPFAM" id="SSF47413">
    <property type="entry name" value="lambda repressor-like DNA-binding domains"/>
    <property type="match status" value="1"/>
</dbReference>
<reference evidence="3 4" key="1">
    <citation type="submission" date="2024-07" db="EMBL/GenBank/DDBJ databases">
        <authorList>
            <person name="Pitt A."/>
            <person name="Hahn M.W."/>
        </authorList>
    </citation>
    <scope>NUCLEOTIDE SEQUENCE [LARGE SCALE GENOMIC DNA]</scope>
    <source>
        <strain evidence="3 4">1-SAACH-A3</strain>
    </source>
</reference>
<dbReference type="Gene3D" id="1.10.260.40">
    <property type="entry name" value="lambda repressor-like DNA-binding domains"/>
    <property type="match status" value="1"/>
</dbReference>
<sequence>MATALEIAKSLLSPPGDTIQEHIELMGMSQAELAERMGRPKEKINDVIKGREPISTATAFQLEKVLGIPASFWLNREKSYRQELYELQQREELEKEIDWLDAFPIHEMRKLGWLPNTKQKHILIDKLLKFFSVASAEEWKRIYVDEQVSVAFKISLAHTQSPHAISAWLRQGEIQAKQLKIAEFDKKKFKEALTEMKELAFLMPENFTQTLQNMCASCSVALVFTQNLPKAPIRGATRWFHNKPIIQMAGRFKTNDHFWFIFFHEAAHIILHGKKDVFLENVAGTEMDQEKEEEANAFAAKLLLPEHEWQQILDAAPLTEEMIQAFAHKFRTPARVILSRLQHEGLMPFHMCNGLMQKIDLYN</sequence>
<evidence type="ECO:0000256" key="1">
    <source>
        <dbReference type="ARBA" id="ARBA00007227"/>
    </source>
</evidence>
<dbReference type="Pfam" id="PF01381">
    <property type="entry name" value="HTH_3"/>
    <property type="match status" value="1"/>
</dbReference>
<dbReference type="Gene3D" id="1.10.10.2910">
    <property type="match status" value="1"/>
</dbReference>
<dbReference type="InterPro" id="IPR052345">
    <property type="entry name" value="Rad_response_metalloprotease"/>
</dbReference>
<dbReference type="Proteomes" id="UP001623558">
    <property type="component" value="Unassembled WGS sequence"/>
</dbReference>
<accession>A0ABW8RW67</accession>
<dbReference type="InterPro" id="IPR013430">
    <property type="entry name" value="Toxin_antidote_HigA"/>
</dbReference>
<evidence type="ECO:0000259" key="2">
    <source>
        <dbReference type="PROSITE" id="PS50943"/>
    </source>
</evidence>
<dbReference type="PANTHER" id="PTHR43236:SF2">
    <property type="entry name" value="BLL0069 PROTEIN"/>
    <property type="match status" value="1"/>
</dbReference>
<name>A0ABW8RW67_9BACT</name>
<dbReference type="CDD" id="cd00093">
    <property type="entry name" value="HTH_XRE"/>
    <property type="match status" value="1"/>
</dbReference>
<comment type="caution">
    <text evidence="3">The sequence shown here is derived from an EMBL/GenBank/DDBJ whole genome shotgun (WGS) entry which is preliminary data.</text>
</comment>
<dbReference type="RefSeq" id="WP_406750606.1">
    <property type="nucleotide sequence ID" value="NZ_JBEWZH010000004.1"/>
</dbReference>
<comment type="similarity">
    <text evidence="1">Belongs to the short-chain fatty acyl-CoA assimilation regulator (ScfR) family.</text>
</comment>
<evidence type="ECO:0000313" key="3">
    <source>
        <dbReference type="EMBL" id="MFL0161965.1"/>
    </source>
</evidence>
<dbReference type="Pfam" id="PF06114">
    <property type="entry name" value="Peptidase_M78"/>
    <property type="match status" value="1"/>
</dbReference>